<organism evidence="1 2">
    <name type="scientific">Rickenella mellea</name>
    <dbReference type="NCBI Taxonomy" id="50990"/>
    <lineage>
        <taxon>Eukaryota</taxon>
        <taxon>Fungi</taxon>
        <taxon>Dikarya</taxon>
        <taxon>Basidiomycota</taxon>
        <taxon>Agaricomycotina</taxon>
        <taxon>Agaricomycetes</taxon>
        <taxon>Hymenochaetales</taxon>
        <taxon>Rickenellaceae</taxon>
        <taxon>Rickenella</taxon>
    </lineage>
</organism>
<dbReference type="SUPFAM" id="SSF52047">
    <property type="entry name" value="RNI-like"/>
    <property type="match status" value="1"/>
</dbReference>
<reference evidence="1 2" key="1">
    <citation type="submission" date="2018-06" db="EMBL/GenBank/DDBJ databases">
        <title>A transcriptomic atlas of mushroom development highlights an independent origin of complex multicellularity.</title>
        <authorList>
            <consortium name="DOE Joint Genome Institute"/>
            <person name="Krizsan K."/>
            <person name="Almasi E."/>
            <person name="Merenyi Z."/>
            <person name="Sahu N."/>
            <person name="Viragh M."/>
            <person name="Koszo T."/>
            <person name="Mondo S."/>
            <person name="Kiss B."/>
            <person name="Balint B."/>
            <person name="Kues U."/>
            <person name="Barry K."/>
            <person name="Hegedus J.C."/>
            <person name="Henrissat B."/>
            <person name="Johnson J."/>
            <person name="Lipzen A."/>
            <person name="Ohm R."/>
            <person name="Nagy I."/>
            <person name="Pangilinan J."/>
            <person name="Yan J."/>
            <person name="Xiong Y."/>
            <person name="Grigoriev I.V."/>
            <person name="Hibbett D.S."/>
            <person name="Nagy L.G."/>
        </authorList>
    </citation>
    <scope>NUCLEOTIDE SEQUENCE [LARGE SCALE GENOMIC DNA]</scope>
    <source>
        <strain evidence="1 2">SZMC22713</strain>
    </source>
</reference>
<accession>A0A4Y7PUK2</accession>
<dbReference type="VEuPathDB" id="FungiDB:BD410DRAFT_449931"/>
<evidence type="ECO:0008006" key="3">
    <source>
        <dbReference type="Google" id="ProtNLM"/>
    </source>
</evidence>
<dbReference type="OrthoDB" id="2269034at2759"/>
<keyword evidence="2" id="KW-1185">Reference proteome</keyword>
<protein>
    <recommendedName>
        <fullName evidence="3">F-box domain-containing protein</fullName>
    </recommendedName>
</protein>
<dbReference type="Proteomes" id="UP000294933">
    <property type="component" value="Unassembled WGS sequence"/>
</dbReference>
<evidence type="ECO:0000313" key="2">
    <source>
        <dbReference type="Proteomes" id="UP000294933"/>
    </source>
</evidence>
<name>A0A4Y7PUK2_9AGAM</name>
<proteinExistence type="predicted"/>
<evidence type="ECO:0000313" key="1">
    <source>
        <dbReference type="EMBL" id="TDL19094.1"/>
    </source>
</evidence>
<sequence length="461" mass="52190">MTSQVMGRILHSEDKLTVQCSSGAVQTLAPEPLREIFLHCVSNRDDTDSRCWVRCPSQAPLLLGRVCRTWRFVSDYSPELWSSLAVGDSHFYRLDFEKDLEATKHWISKSGSRPLSLVIHYPGTYSYGALLPPILEFLASQSWRWMEITLTVPSEFEDVILAPFRTGNLPQLVKFDSSITRRSSAEFKLSSAPRLKFLHHSGNGQVHVDFSAGPHGVKRIGIHHSENPNVSLDDLFICFNHCPLLENLSLPIFFGEGRKGLPRELPSTIELIYLTHLSLSFSKGNNPSRLFDRLFLPLLKSLELQMAIGNTVYPDWPHLQTMFAHSRPPLQTLRLRHVPMTEATLVVCLWFISSLTELELHGMRCSDTILESLTVDEGDTNASRCLCPWLETVDFGNSWDSDFSVHAMTEMIVSRRKNASFEMGKSLTLIKCPFAFNRIRSNPDIVECMKDGLVIIGQLND</sequence>
<gene>
    <name evidence="1" type="ORF">BD410DRAFT_449931</name>
</gene>
<dbReference type="EMBL" id="ML170200">
    <property type="protein sequence ID" value="TDL19094.1"/>
    <property type="molecule type" value="Genomic_DNA"/>
</dbReference>
<dbReference type="Gene3D" id="3.80.10.10">
    <property type="entry name" value="Ribonuclease Inhibitor"/>
    <property type="match status" value="1"/>
</dbReference>
<dbReference type="AlphaFoldDB" id="A0A4Y7PUK2"/>
<dbReference type="InterPro" id="IPR032675">
    <property type="entry name" value="LRR_dom_sf"/>
</dbReference>